<dbReference type="EMBL" id="GG662699">
    <property type="protein sequence ID" value="EAR96219.2"/>
    <property type="molecule type" value="Genomic_DNA"/>
</dbReference>
<dbReference type="AlphaFoldDB" id="I7MJD8"/>
<dbReference type="InterPro" id="IPR021109">
    <property type="entry name" value="Peptidase_aspartic_dom_sf"/>
</dbReference>
<organism evidence="3 4">
    <name type="scientific">Tetrahymena thermophila (strain SB210)</name>
    <dbReference type="NCBI Taxonomy" id="312017"/>
    <lineage>
        <taxon>Eukaryota</taxon>
        <taxon>Sar</taxon>
        <taxon>Alveolata</taxon>
        <taxon>Ciliophora</taxon>
        <taxon>Intramacronucleata</taxon>
        <taxon>Oligohymenophorea</taxon>
        <taxon>Hymenostomatida</taxon>
        <taxon>Tetrahymenina</taxon>
        <taxon>Tetrahymenidae</taxon>
        <taxon>Tetrahymena</taxon>
    </lineage>
</organism>
<evidence type="ECO:0000313" key="4">
    <source>
        <dbReference type="Proteomes" id="UP000009168"/>
    </source>
</evidence>
<evidence type="ECO:0000256" key="2">
    <source>
        <dbReference type="SAM" id="SignalP"/>
    </source>
</evidence>
<accession>I7MJD8</accession>
<dbReference type="Proteomes" id="UP000009168">
    <property type="component" value="Unassembled WGS sequence"/>
</dbReference>
<keyword evidence="2" id="KW-0732">Signal</keyword>
<evidence type="ECO:0000313" key="3">
    <source>
        <dbReference type="EMBL" id="EAR96219.2"/>
    </source>
</evidence>
<keyword evidence="1" id="KW-1133">Transmembrane helix</keyword>
<feature type="transmembrane region" description="Helical" evidence="1">
    <location>
        <begin position="378"/>
        <end position="399"/>
    </location>
</feature>
<feature type="chain" id="PRO_5003712407" evidence="2">
    <location>
        <begin position="23"/>
        <end position="421"/>
    </location>
</feature>
<gene>
    <name evidence="3" type="ORF">TTHERM_00129960</name>
</gene>
<dbReference type="RefSeq" id="XP_001016464.2">
    <property type="nucleotide sequence ID" value="XM_001016464.2"/>
</dbReference>
<dbReference type="SUPFAM" id="SSF50630">
    <property type="entry name" value="Acid proteases"/>
    <property type="match status" value="1"/>
</dbReference>
<dbReference type="InParanoid" id="I7MJD8"/>
<evidence type="ECO:0000256" key="1">
    <source>
        <dbReference type="SAM" id="Phobius"/>
    </source>
</evidence>
<name>I7MJD8_TETTS</name>
<sequence>MNQLQNKLIMLILILFVQTTFGEQILLLQTALFDFKLTVQIGSPPVDQYLDLKIGDDQQSFLDQFIFDSSIEISDVSFYLEYLKRLKLYDMKKSSSADISPQVIKQPSSNTISDKYVEGNIVTDVLQVGNTKFKYTFLSVSKQQYLQNTYSNGETRLNRFQDNIFDLMFSQNVIKTRDYLISLELQSIANDNKQLKKMSIRYDLDQKSDNYKYPSNIMIKGNIFAIKAYGVYLNGEDVTDKLKFHTINFDNLHEYITIPSDLYEMITRDSVVNNILNRMRIDDCKDCKCSEINSLPKIKVVTQEYIFEITPEMYTFQNYNLIGYSNKYPCDVQLQSSSEFQFTQQLLSNLKVPIMYQKEINSLKLIGAQTTTHVNINAIMIVLPLLNGTSLAILFLFAIQFLKKYSSIKYEFYYELKHKTM</sequence>
<dbReference type="GeneID" id="7829990"/>
<reference evidence="4" key="1">
    <citation type="journal article" date="2006" name="PLoS Biol.">
        <title>Macronuclear genome sequence of the ciliate Tetrahymena thermophila, a model eukaryote.</title>
        <authorList>
            <person name="Eisen J.A."/>
            <person name="Coyne R.S."/>
            <person name="Wu M."/>
            <person name="Wu D."/>
            <person name="Thiagarajan M."/>
            <person name="Wortman J.R."/>
            <person name="Badger J.H."/>
            <person name="Ren Q."/>
            <person name="Amedeo P."/>
            <person name="Jones K.M."/>
            <person name="Tallon L.J."/>
            <person name="Delcher A.L."/>
            <person name="Salzberg S.L."/>
            <person name="Silva J.C."/>
            <person name="Haas B.J."/>
            <person name="Majoros W.H."/>
            <person name="Farzad M."/>
            <person name="Carlton J.M."/>
            <person name="Smith R.K. Jr."/>
            <person name="Garg J."/>
            <person name="Pearlman R.E."/>
            <person name="Karrer K.M."/>
            <person name="Sun L."/>
            <person name="Manning G."/>
            <person name="Elde N.C."/>
            <person name="Turkewitz A.P."/>
            <person name="Asai D.J."/>
            <person name="Wilkes D.E."/>
            <person name="Wang Y."/>
            <person name="Cai H."/>
            <person name="Collins K."/>
            <person name="Stewart B.A."/>
            <person name="Lee S.R."/>
            <person name="Wilamowska K."/>
            <person name="Weinberg Z."/>
            <person name="Ruzzo W.L."/>
            <person name="Wloga D."/>
            <person name="Gaertig J."/>
            <person name="Frankel J."/>
            <person name="Tsao C.-C."/>
            <person name="Gorovsky M.A."/>
            <person name="Keeling P.J."/>
            <person name="Waller R.F."/>
            <person name="Patron N.J."/>
            <person name="Cherry J.M."/>
            <person name="Stover N.A."/>
            <person name="Krieger C.J."/>
            <person name="del Toro C."/>
            <person name="Ryder H.F."/>
            <person name="Williamson S.C."/>
            <person name="Barbeau R.A."/>
            <person name="Hamilton E.P."/>
            <person name="Orias E."/>
        </authorList>
    </citation>
    <scope>NUCLEOTIDE SEQUENCE [LARGE SCALE GENOMIC DNA]</scope>
    <source>
        <strain evidence="4">SB210</strain>
    </source>
</reference>
<keyword evidence="1" id="KW-0472">Membrane</keyword>
<keyword evidence="1 3" id="KW-0812">Transmembrane</keyword>
<proteinExistence type="predicted"/>
<protein>
    <submittedName>
        <fullName evidence="3">Transmembrane protein, putative</fullName>
    </submittedName>
</protein>
<dbReference type="Gene3D" id="2.40.70.10">
    <property type="entry name" value="Acid Proteases"/>
    <property type="match status" value="1"/>
</dbReference>
<dbReference type="KEGG" id="tet:TTHERM_00129960"/>
<feature type="signal peptide" evidence="2">
    <location>
        <begin position="1"/>
        <end position="22"/>
    </location>
</feature>
<keyword evidence="4" id="KW-1185">Reference proteome</keyword>